<proteinExistence type="predicted"/>
<dbReference type="GO" id="GO:0042834">
    <property type="term" value="F:peptidoglycan binding"/>
    <property type="evidence" value="ECO:0007669"/>
    <property type="project" value="InterPro"/>
</dbReference>
<dbReference type="EMBL" id="AP017368">
    <property type="protein sequence ID" value="BAV91715.1"/>
    <property type="molecule type" value="Genomic_DNA"/>
</dbReference>
<sequence length="277" mass="29426">MPQPLRKVRARNVSADRDPRRFTVRFSSVAVLAGCLVLAAAVGWAFYMGLMVGRGQNPAQRVGQMATIMQGDKQKNPVQEDGNAPSAVPGASGQVTENPQAEPMRHGAAAAPDDKDSSALAAAETEGDKKKNEQHEPFDSPQGEGWAAWGIRNAPAAGAPSRDKAPGAGSIMSKRDADGTASTLPADPKMPLFDYVFQVAAFKNKAEANDLCARLEGGGFRARQAKSGKVFLVLVSLRGAETDAANLREKMRKLKLGMPIVQSKKNVGINGSRKPKH</sequence>
<dbReference type="Gene3D" id="3.30.70.1070">
    <property type="entry name" value="Sporulation related repeat"/>
    <property type="match status" value="1"/>
</dbReference>
<gene>
    <name evidence="4" type="ORF">RSDT_0203</name>
</gene>
<keyword evidence="2" id="KW-0472">Membrane</keyword>
<feature type="region of interest" description="Disordered" evidence="1">
    <location>
        <begin position="72"/>
        <end position="185"/>
    </location>
</feature>
<protein>
    <recommendedName>
        <fullName evidence="3">SPOR domain-containing protein</fullName>
    </recommendedName>
</protein>
<evidence type="ECO:0000256" key="2">
    <source>
        <dbReference type="SAM" id="Phobius"/>
    </source>
</evidence>
<dbReference type="Proteomes" id="UP000242645">
    <property type="component" value="Chromosome"/>
</dbReference>
<feature type="domain" description="SPOR" evidence="3">
    <location>
        <begin position="189"/>
        <end position="265"/>
    </location>
</feature>
<dbReference type="RefSeq" id="WP_096399256.1">
    <property type="nucleotide sequence ID" value="NZ_AP017368.1"/>
</dbReference>
<keyword evidence="2" id="KW-1133">Transmembrane helix</keyword>
<name>A0A1J1E1G2_9BACT</name>
<feature type="transmembrane region" description="Helical" evidence="2">
    <location>
        <begin position="26"/>
        <end position="47"/>
    </location>
</feature>
<dbReference type="KEGG" id="dtr:RSDT_0203"/>
<reference evidence="4 5" key="1">
    <citation type="journal article" date="2017" name="ISME J.">
        <title>Genome of 'Ca. Desulfovibrio trichonymphae', an H2-oxidizing bacterium in a tripartite symbiotic system within a protist cell in the termite gut.</title>
        <authorList>
            <person name="Kuwahara H."/>
            <person name="Yuki M."/>
            <person name="Izawa K."/>
            <person name="Ohkuma M."/>
            <person name="Hongoh Y."/>
        </authorList>
    </citation>
    <scope>NUCLEOTIDE SEQUENCE [LARGE SCALE GENOMIC DNA]</scope>
    <source>
        <strain evidence="4 5">Rs-N31</strain>
    </source>
</reference>
<keyword evidence="5" id="KW-1185">Reference proteome</keyword>
<evidence type="ECO:0000259" key="3">
    <source>
        <dbReference type="PROSITE" id="PS51724"/>
    </source>
</evidence>
<organism evidence="4 5">
    <name type="scientific">Candidatus Desulfovibrio trichonymphae</name>
    <dbReference type="NCBI Taxonomy" id="1725232"/>
    <lineage>
        <taxon>Bacteria</taxon>
        <taxon>Pseudomonadati</taxon>
        <taxon>Thermodesulfobacteriota</taxon>
        <taxon>Desulfovibrionia</taxon>
        <taxon>Desulfovibrionales</taxon>
        <taxon>Desulfovibrionaceae</taxon>
        <taxon>Desulfovibrio</taxon>
    </lineage>
</organism>
<dbReference type="InterPro" id="IPR036680">
    <property type="entry name" value="SPOR-like_sf"/>
</dbReference>
<evidence type="ECO:0000256" key="1">
    <source>
        <dbReference type="SAM" id="MobiDB-lite"/>
    </source>
</evidence>
<dbReference type="PROSITE" id="PS51724">
    <property type="entry name" value="SPOR"/>
    <property type="match status" value="1"/>
</dbReference>
<feature type="compositionally biased region" description="Basic and acidic residues" evidence="1">
    <location>
        <begin position="126"/>
        <end position="138"/>
    </location>
</feature>
<keyword evidence="2" id="KW-0812">Transmembrane</keyword>
<accession>A0A1J1E1G2</accession>
<evidence type="ECO:0000313" key="4">
    <source>
        <dbReference type="EMBL" id="BAV91715.1"/>
    </source>
</evidence>
<evidence type="ECO:0000313" key="5">
    <source>
        <dbReference type="Proteomes" id="UP000242645"/>
    </source>
</evidence>
<dbReference type="OrthoDB" id="5459898at2"/>
<dbReference type="SUPFAM" id="SSF110997">
    <property type="entry name" value="Sporulation related repeat"/>
    <property type="match status" value="1"/>
</dbReference>
<dbReference type="Pfam" id="PF05036">
    <property type="entry name" value="SPOR"/>
    <property type="match status" value="1"/>
</dbReference>
<dbReference type="AlphaFoldDB" id="A0A1J1E1G2"/>
<dbReference type="InterPro" id="IPR007730">
    <property type="entry name" value="SPOR-like_dom"/>
</dbReference>